<feature type="chain" id="PRO_5040335446" evidence="3">
    <location>
        <begin position="19"/>
        <end position="193"/>
    </location>
</feature>
<feature type="compositionally biased region" description="Low complexity" evidence="2">
    <location>
        <begin position="122"/>
        <end position="168"/>
    </location>
</feature>
<name>A0A9P3G4J7_9APHY</name>
<dbReference type="Pfam" id="PF10342">
    <property type="entry name" value="Kre9_KNH"/>
    <property type="match status" value="1"/>
</dbReference>
<organism evidence="5 6">
    <name type="scientific">Phanerochaete sordida</name>
    <dbReference type="NCBI Taxonomy" id="48140"/>
    <lineage>
        <taxon>Eukaryota</taxon>
        <taxon>Fungi</taxon>
        <taxon>Dikarya</taxon>
        <taxon>Basidiomycota</taxon>
        <taxon>Agaricomycotina</taxon>
        <taxon>Agaricomycetes</taxon>
        <taxon>Polyporales</taxon>
        <taxon>Phanerochaetaceae</taxon>
        <taxon>Phanerochaete</taxon>
    </lineage>
</organism>
<accession>A0A9P3G4J7</accession>
<gene>
    <name evidence="5" type="ORF">PsYK624_051220</name>
</gene>
<evidence type="ECO:0000256" key="3">
    <source>
        <dbReference type="SAM" id="SignalP"/>
    </source>
</evidence>
<evidence type="ECO:0000256" key="2">
    <source>
        <dbReference type="SAM" id="MobiDB-lite"/>
    </source>
</evidence>
<dbReference type="InterPro" id="IPR052479">
    <property type="entry name" value="GPI-anchor_Adhesion_Reg"/>
</dbReference>
<proteinExistence type="predicted"/>
<feature type="domain" description="Yeast cell wall synthesis Kre9/Knh1-like N-terminal" evidence="4">
    <location>
        <begin position="25"/>
        <end position="115"/>
    </location>
</feature>
<feature type="signal peptide" evidence="3">
    <location>
        <begin position="1"/>
        <end position="18"/>
    </location>
</feature>
<dbReference type="AlphaFoldDB" id="A0A9P3G4J7"/>
<evidence type="ECO:0000313" key="5">
    <source>
        <dbReference type="EMBL" id="GJE89032.1"/>
    </source>
</evidence>
<dbReference type="Proteomes" id="UP000703269">
    <property type="component" value="Unassembled WGS sequence"/>
</dbReference>
<dbReference type="PANTHER" id="PTHR35185">
    <property type="entry name" value="SERINE/THREONINE-RICH PROTEIN ADG2-RELATED"/>
    <property type="match status" value="1"/>
</dbReference>
<keyword evidence="1 3" id="KW-0732">Signal</keyword>
<comment type="caution">
    <text evidence="5">The sequence shown here is derived from an EMBL/GenBank/DDBJ whole genome shotgun (WGS) entry which is preliminary data.</text>
</comment>
<dbReference type="InterPro" id="IPR018466">
    <property type="entry name" value="Kre9/Knh1-like_N"/>
</dbReference>
<dbReference type="OrthoDB" id="5420143at2759"/>
<dbReference type="PANTHER" id="PTHR35185:SF1">
    <property type="entry name" value="UPF0619 GPI-ANCHORED MEMBRANE PROTEIN C1322.10"/>
    <property type="match status" value="1"/>
</dbReference>
<keyword evidence="6" id="KW-1185">Reference proteome</keyword>
<sequence length="193" mass="18976">MRFAAVAAALAALPTALGTIVISDPSPTSFWVQNTSNVITWSFSAGDPSPVNIVVVNSDNATLNGPFSIMNEVDLSNSSFTVTNVTLIVGGNYQVEFVSPLNVSQVLAQSQTFSVMPPGTAPAPTSSTTPSPTSNTTAPSGTSSGASSSTSGTSSASGSGSPSPSTTNGARALGVSSVFGVLAACGAAALAVL</sequence>
<feature type="region of interest" description="Disordered" evidence="2">
    <location>
        <begin position="117"/>
        <end position="168"/>
    </location>
</feature>
<reference evidence="5 6" key="1">
    <citation type="submission" date="2021-08" db="EMBL/GenBank/DDBJ databases">
        <title>Draft Genome Sequence of Phanerochaete sordida strain YK-624.</title>
        <authorList>
            <person name="Mori T."/>
            <person name="Dohra H."/>
            <person name="Suzuki T."/>
            <person name="Kawagishi H."/>
            <person name="Hirai H."/>
        </authorList>
    </citation>
    <scope>NUCLEOTIDE SEQUENCE [LARGE SCALE GENOMIC DNA]</scope>
    <source>
        <strain evidence="5 6">YK-624</strain>
    </source>
</reference>
<evidence type="ECO:0000256" key="1">
    <source>
        <dbReference type="ARBA" id="ARBA00022729"/>
    </source>
</evidence>
<evidence type="ECO:0000313" key="6">
    <source>
        <dbReference type="Proteomes" id="UP000703269"/>
    </source>
</evidence>
<evidence type="ECO:0000259" key="4">
    <source>
        <dbReference type="Pfam" id="PF10342"/>
    </source>
</evidence>
<dbReference type="EMBL" id="BPQB01000011">
    <property type="protein sequence ID" value="GJE89032.1"/>
    <property type="molecule type" value="Genomic_DNA"/>
</dbReference>
<protein>
    <submittedName>
        <fullName evidence="5">GPI anchored serine-threonine rich family protein</fullName>
    </submittedName>
</protein>